<evidence type="ECO:0000313" key="3">
    <source>
        <dbReference type="EMBL" id="ADD41802.1"/>
    </source>
</evidence>
<dbReference type="STRING" id="446470.Snas_2108"/>
<sequence>MSREHSWNNPWGADMRETLRGMRRSHAEGDSSHGRGRGRGRGRHHSHHRGYGPPGMGGPWGGMPPMPPMPPFPPGFGGGRGFGHRGRKARRGDVRAAILSLLGEGPMNGYQVMQAIAERSQGGWRPSPGAVYPALQQLTDEGLVQPTGEGRKTLFELTEAGTAYIAEHADEVEAPWEAMTPQIDDDVVELMNLAQQSGTALMQVIQSAGPVGRAKARKLLEDGRRGLYQILAEGEPEPEAADDADEEPTQD</sequence>
<reference evidence="3 4" key="1">
    <citation type="journal article" date="2009" name="Stand. Genomic Sci.">
        <title>Complete genome sequence of Stackebrandtia nassauensis type strain (LLR-40K-21).</title>
        <authorList>
            <person name="Munk C."/>
            <person name="Lapidus A."/>
            <person name="Copeland A."/>
            <person name="Jando M."/>
            <person name="Mayilraj S."/>
            <person name="Glavina Del Rio T."/>
            <person name="Nolan M."/>
            <person name="Chen F."/>
            <person name="Lucas S."/>
            <person name="Tice H."/>
            <person name="Cheng J.F."/>
            <person name="Han C."/>
            <person name="Detter J.C."/>
            <person name="Bruce D."/>
            <person name="Goodwin L."/>
            <person name="Chain P."/>
            <person name="Pitluck S."/>
            <person name="Goker M."/>
            <person name="Ovchinikova G."/>
            <person name="Pati A."/>
            <person name="Ivanova N."/>
            <person name="Mavromatis K."/>
            <person name="Chen A."/>
            <person name="Palaniappan K."/>
            <person name="Land M."/>
            <person name="Hauser L."/>
            <person name="Chang Y.J."/>
            <person name="Jeffries C.D."/>
            <person name="Bristow J."/>
            <person name="Eisen J.A."/>
            <person name="Markowitz V."/>
            <person name="Hugenholtz P."/>
            <person name="Kyrpides N.C."/>
            <person name="Klenk H.P."/>
        </authorList>
    </citation>
    <scope>NUCLEOTIDE SEQUENCE [LARGE SCALE GENOMIC DNA]</scope>
    <source>
        <strain evidence="4">DSM 44728 / CIP 108903 / NRRL B-16338 / NBRC 102104 / LLR-40K-21</strain>
    </source>
</reference>
<dbReference type="Gene3D" id="1.10.10.10">
    <property type="entry name" value="Winged helix-like DNA-binding domain superfamily/Winged helix DNA-binding domain"/>
    <property type="match status" value="1"/>
</dbReference>
<accession>D3Q0R6</accession>
<feature type="compositionally biased region" description="Gly residues" evidence="1">
    <location>
        <begin position="52"/>
        <end position="61"/>
    </location>
</feature>
<dbReference type="SUPFAM" id="SSF46785">
    <property type="entry name" value="Winged helix' DNA-binding domain"/>
    <property type="match status" value="1"/>
</dbReference>
<proteinExistence type="predicted"/>
<dbReference type="RefSeq" id="WP_013017373.1">
    <property type="nucleotide sequence ID" value="NC_013947.1"/>
</dbReference>
<dbReference type="EMBL" id="CP001778">
    <property type="protein sequence ID" value="ADD41802.1"/>
    <property type="molecule type" value="Genomic_DNA"/>
</dbReference>
<keyword evidence="4" id="KW-1185">Reference proteome</keyword>
<name>D3Q0R6_STANL</name>
<dbReference type="CDD" id="cd00090">
    <property type="entry name" value="HTH_ARSR"/>
    <property type="match status" value="1"/>
</dbReference>
<dbReference type="InterPro" id="IPR036390">
    <property type="entry name" value="WH_DNA-bd_sf"/>
</dbReference>
<feature type="domain" description="Transcription regulator PadR N-terminal" evidence="2">
    <location>
        <begin position="98"/>
        <end position="166"/>
    </location>
</feature>
<gene>
    <name evidence="3" type="ordered locus">Snas_2108</name>
</gene>
<feature type="region of interest" description="Disordered" evidence="1">
    <location>
        <begin position="23"/>
        <end position="65"/>
    </location>
</feature>
<evidence type="ECO:0000256" key="1">
    <source>
        <dbReference type="SAM" id="MobiDB-lite"/>
    </source>
</evidence>
<dbReference type="PANTHER" id="PTHR43252:SF2">
    <property type="entry name" value="TRANSCRIPTION REGULATOR, PADR-LIKE FAMILY"/>
    <property type="match status" value="1"/>
</dbReference>
<protein>
    <submittedName>
        <fullName evidence="3">Transcriptional regulator, PadR-like family</fullName>
    </submittedName>
</protein>
<dbReference type="HOGENOM" id="CLU_063440_1_2_11"/>
<dbReference type="PANTHER" id="PTHR43252">
    <property type="entry name" value="TRANSCRIPTIONAL REGULATOR YQJI"/>
    <property type="match status" value="1"/>
</dbReference>
<feature type="region of interest" description="Disordered" evidence="1">
    <location>
        <begin position="232"/>
        <end position="251"/>
    </location>
</feature>
<evidence type="ECO:0000259" key="2">
    <source>
        <dbReference type="Pfam" id="PF03551"/>
    </source>
</evidence>
<dbReference type="InterPro" id="IPR011991">
    <property type="entry name" value="ArsR-like_HTH"/>
</dbReference>
<dbReference type="InterPro" id="IPR005149">
    <property type="entry name" value="Tscrpt_reg_PadR_N"/>
</dbReference>
<dbReference type="InterPro" id="IPR036388">
    <property type="entry name" value="WH-like_DNA-bd_sf"/>
</dbReference>
<feature type="compositionally biased region" description="Acidic residues" evidence="1">
    <location>
        <begin position="234"/>
        <end position="251"/>
    </location>
</feature>
<evidence type="ECO:0000313" key="4">
    <source>
        <dbReference type="Proteomes" id="UP000000844"/>
    </source>
</evidence>
<organism evidence="3 4">
    <name type="scientific">Stackebrandtia nassauensis (strain DSM 44728 / CIP 108903 / NRRL B-16338 / NBRC 102104 / LLR-40K-21)</name>
    <dbReference type="NCBI Taxonomy" id="446470"/>
    <lineage>
        <taxon>Bacteria</taxon>
        <taxon>Bacillati</taxon>
        <taxon>Actinomycetota</taxon>
        <taxon>Actinomycetes</taxon>
        <taxon>Glycomycetales</taxon>
        <taxon>Glycomycetaceae</taxon>
        <taxon>Stackebrandtia</taxon>
    </lineage>
</organism>
<dbReference type="KEGG" id="sna:Snas_2108"/>
<dbReference type="Proteomes" id="UP000000844">
    <property type="component" value="Chromosome"/>
</dbReference>
<feature type="compositionally biased region" description="Basic residues" evidence="1">
    <location>
        <begin position="34"/>
        <end position="50"/>
    </location>
</feature>
<dbReference type="eggNOG" id="COG1695">
    <property type="taxonomic scope" value="Bacteria"/>
</dbReference>
<dbReference type="Pfam" id="PF03551">
    <property type="entry name" value="PadR"/>
    <property type="match status" value="1"/>
</dbReference>
<feature type="compositionally biased region" description="Basic and acidic residues" evidence="1">
    <location>
        <begin position="23"/>
        <end position="33"/>
    </location>
</feature>
<dbReference type="AlphaFoldDB" id="D3Q0R6"/>